<evidence type="ECO:0000313" key="4">
    <source>
        <dbReference type="Proteomes" id="UP001497480"/>
    </source>
</evidence>
<sequence length="154" mass="18151">MDLVDFLVTSMFDVMENNKEYWYVTVNVSFTFTNHLRDIKDPEHPESLEEFGVVTEEGIEVDDQKSYVRVTFKPTIEHCSLSALIGLCIRVKLMRSLPSRYKARGHVTVDEAFRYIKEVLKWDEEKEKNYYGPPEDSFYSTDIISPSPYYIRQD</sequence>
<evidence type="ECO:0000256" key="1">
    <source>
        <dbReference type="ARBA" id="ARBA00010381"/>
    </source>
</evidence>
<dbReference type="Gene3D" id="3.30.300.130">
    <property type="entry name" value="Fe-S cluster assembly (FSCA)"/>
    <property type="match status" value="1"/>
</dbReference>
<organism evidence="3 4">
    <name type="scientific">Lupinus luteus</name>
    <name type="common">European yellow lupine</name>
    <dbReference type="NCBI Taxonomy" id="3873"/>
    <lineage>
        <taxon>Eukaryota</taxon>
        <taxon>Viridiplantae</taxon>
        <taxon>Streptophyta</taxon>
        <taxon>Embryophyta</taxon>
        <taxon>Tracheophyta</taxon>
        <taxon>Spermatophyta</taxon>
        <taxon>Magnoliopsida</taxon>
        <taxon>eudicotyledons</taxon>
        <taxon>Gunneridae</taxon>
        <taxon>Pentapetalae</taxon>
        <taxon>rosids</taxon>
        <taxon>fabids</taxon>
        <taxon>Fabales</taxon>
        <taxon>Fabaceae</taxon>
        <taxon>Papilionoideae</taxon>
        <taxon>50 kb inversion clade</taxon>
        <taxon>genistoids sensu lato</taxon>
        <taxon>core genistoids</taxon>
        <taxon>Genisteae</taxon>
        <taxon>Lupinus</taxon>
    </lineage>
</organism>
<comment type="caution">
    <text evidence="3">The sequence shown here is derived from an EMBL/GenBank/DDBJ whole genome shotgun (WGS) entry which is preliminary data.</text>
</comment>
<dbReference type="Proteomes" id="UP001497480">
    <property type="component" value="Unassembled WGS sequence"/>
</dbReference>
<dbReference type="InterPro" id="IPR034904">
    <property type="entry name" value="FSCA_dom_sf"/>
</dbReference>
<protein>
    <recommendedName>
        <fullName evidence="2">MIP18 family-like domain-containing protein</fullName>
    </recommendedName>
</protein>
<dbReference type="AlphaFoldDB" id="A0AAV1WR61"/>
<dbReference type="SUPFAM" id="SSF117916">
    <property type="entry name" value="Fe-S cluster assembly (FSCA) domain-like"/>
    <property type="match status" value="1"/>
</dbReference>
<name>A0AAV1WR61_LUPLU</name>
<dbReference type="GO" id="GO:0051604">
    <property type="term" value="P:protein maturation"/>
    <property type="evidence" value="ECO:0007669"/>
    <property type="project" value="InterPro"/>
</dbReference>
<dbReference type="InterPro" id="IPR039796">
    <property type="entry name" value="MIP18"/>
</dbReference>
<dbReference type="InterPro" id="IPR002744">
    <property type="entry name" value="MIP18-like"/>
</dbReference>
<gene>
    <name evidence="3" type="ORF">LLUT_LOCUS12848</name>
</gene>
<dbReference type="Pfam" id="PF01883">
    <property type="entry name" value="FeS_assembly_P"/>
    <property type="match status" value="1"/>
</dbReference>
<evidence type="ECO:0000259" key="2">
    <source>
        <dbReference type="Pfam" id="PF01883"/>
    </source>
</evidence>
<proteinExistence type="inferred from homology"/>
<accession>A0AAV1WR61</accession>
<feature type="domain" description="MIP18 family-like" evidence="2">
    <location>
        <begin position="35"/>
        <end position="98"/>
    </location>
</feature>
<dbReference type="PANTHER" id="PTHR12377:SF7">
    <property type="entry name" value="PROTEIN AE7-LIKE 2"/>
    <property type="match status" value="1"/>
</dbReference>
<comment type="similarity">
    <text evidence="1">Belongs to the MIP18 family.</text>
</comment>
<dbReference type="PANTHER" id="PTHR12377">
    <property type="entry name" value="CYTOSOLIC IRON-SULFUR ASSEMBLY COMPONENT 2B-RELATED"/>
    <property type="match status" value="1"/>
</dbReference>
<dbReference type="EMBL" id="CAXHTB010000009">
    <property type="protein sequence ID" value="CAL0311788.1"/>
    <property type="molecule type" value="Genomic_DNA"/>
</dbReference>
<keyword evidence="4" id="KW-1185">Reference proteome</keyword>
<evidence type="ECO:0000313" key="3">
    <source>
        <dbReference type="EMBL" id="CAL0311788.1"/>
    </source>
</evidence>
<reference evidence="3 4" key="1">
    <citation type="submission" date="2024-03" db="EMBL/GenBank/DDBJ databases">
        <authorList>
            <person name="Martinez-Hernandez J."/>
        </authorList>
    </citation>
    <scope>NUCLEOTIDE SEQUENCE [LARGE SCALE GENOMIC DNA]</scope>
</reference>